<feature type="coiled-coil region" evidence="3">
    <location>
        <begin position="71"/>
        <end position="112"/>
    </location>
</feature>
<dbReference type="GO" id="GO:0051082">
    <property type="term" value="F:unfolded protein binding"/>
    <property type="evidence" value="ECO:0007669"/>
    <property type="project" value="InterPro"/>
</dbReference>
<dbReference type="EMBL" id="CP045871">
    <property type="protein sequence ID" value="QGG79969.1"/>
    <property type="molecule type" value="Genomic_DNA"/>
</dbReference>
<keyword evidence="3" id="KW-0175">Coiled coil</keyword>
<dbReference type="InterPro" id="IPR005632">
    <property type="entry name" value="Chaperone_Skp"/>
</dbReference>
<evidence type="ECO:0000256" key="4">
    <source>
        <dbReference type="SAM" id="SignalP"/>
    </source>
</evidence>
<dbReference type="InterPro" id="IPR024930">
    <property type="entry name" value="Skp_dom_sf"/>
</dbReference>
<comment type="similarity">
    <text evidence="1">Belongs to the Skp family.</text>
</comment>
<dbReference type="KEGG" id="llp:GH975_04990"/>
<evidence type="ECO:0000256" key="2">
    <source>
        <dbReference type="ARBA" id="ARBA00022729"/>
    </source>
</evidence>
<dbReference type="PANTHER" id="PTHR35089">
    <property type="entry name" value="CHAPERONE PROTEIN SKP"/>
    <property type="match status" value="1"/>
</dbReference>
<dbReference type="PANTHER" id="PTHR35089:SF1">
    <property type="entry name" value="CHAPERONE PROTEIN SKP"/>
    <property type="match status" value="1"/>
</dbReference>
<dbReference type="Gene3D" id="3.30.910.20">
    <property type="entry name" value="Skp domain"/>
    <property type="match status" value="1"/>
</dbReference>
<evidence type="ECO:0008006" key="7">
    <source>
        <dbReference type="Google" id="ProtNLM"/>
    </source>
</evidence>
<dbReference type="RefSeq" id="WP_153713473.1">
    <property type="nucleotide sequence ID" value="NZ_CP045871.1"/>
</dbReference>
<name>A0A5Q2Q6P4_9GAMM</name>
<accession>A0A5Q2Q6P4</accession>
<keyword evidence="2 4" id="KW-0732">Signal</keyword>
<feature type="chain" id="PRO_5024278520" description="OmpH family outer membrane protein" evidence="4">
    <location>
        <begin position="20"/>
        <end position="161"/>
    </location>
</feature>
<evidence type="ECO:0000313" key="6">
    <source>
        <dbReference type="Proteomes" id="UP000388235"/>
    </source>
</evidence>
<gene>
    <name evidence="5" type="ORF">GH975_04990</name>
</gene>
<dbReference type="Pfam" id="PF03938">
    <property type="entry name" value="OmpH"/>
    <property type="match status" value="1"/>
</dbReference>
<reference evidence="5 6" key="1">
    <citation type="submission" date="2019-11" db="EMBL/GenBank/DDBJ databases">
        <authorList>
            <person name="Khan S.A."/>
            <person name="Jeon C.O."/>
            <person name="Chun B.H."/>
        </authorList>
    </citation>
    <scope>NUCLEOTIDE SEQUENCE [LARGE SCALE GENOMIC DNA]</scope>
    <source>
        <strain evidence="5 6">IMCC 1097</strain>
    </source>
</reference>
<feature type="signal peptide" evidence="4">
    <location>
        <begin position="1"/>
        <end position="19"/>
    </location>
</feature>
<organism evidence="5 6">
    <name type="scientific">Litorivicinus lipolyticus</name>
    <dbReference type="NCBI Taxonomy" id="418701"/>
    <lineage>
        <taxon>Bacteria</taxon>
        <taxon>Pseudomonadati</taxon>
        <taxon>Pseudomonadota</taxon>
        <taxon>Gammaproteobacteria</taxon>
        <taxon>Oceanospirillales</taxon>
        <taxon>Litorivicinaceae</taxon>
        <taxon>Litorivicinus</taxon>
    </lineage>
</organism>
<keyword evidence="6" id="KW-1185">Reference proteome</keyword>
<sequence length="161" mass="17573">MIRQCLVALALVCAPAWSAGIGVIDVEAVLSASDRAQSARAEWQAELAPTQARLARLLEQGQLAESRLQTQDVAESERADLLTEMSQLRKQMAELQQQAQALLAAREQSFLETNLPILESLVIELADAQNLELVVNAEAVVWGRPSVNLSDDLLVRFNATP</sequence>
<dbReference type="SUPFAM" id="SSF111384">
    <property type="entry name" value="OmpH-like"/>
    <property type="match status" value="1"/>
</dbReference>
<dbReference type="AlphaFoldDB" id="A0A5Q2Q6P4"/>
<protein>
    <recommendedName>
        <fullName evidence="7">OmpH family outer membrane protein</fullName>
    </recommendedName>
</protein>
<dbReference type="SMART" id="SM00935">
    <property type="entry name" value="OmpH"/>
    <property type="match status" value="1"/>
</dbReference>
<dbReference type="GO" id="GO:0050821">
    <property type="term" value="P:protein stabilization"/>
    <property type="evidence" value="ECO:0007669"/>
    <property type="project" value="TreeGrafter"/>
</dbReference>
<evidence type="ECO:0000313" key="5">
    <source>
        <dbReference type="EMBL" id="QGG79969.1"/>
    </source>
</evidence>
<evidence type="ECO:0000256" key="3">
    <source>
        <dbReference type="SAM" id="Coils"/>
    </source>
</evidence>
<proteinExistence type="inferred from homology"/>
<dbReference type="GO" id="GO:0005829">
    <property type="term" value="C:cytosol"/>
    <property type="evidence" value="ECO:0007669"/>
    <property type="project" value="TreeGrafter"/>
</dbReference>
<evidence type="ECO:0000256" key="1">
    <source>
        <dbReference type="ARBA" id="ARBA00009091"/>
    </source>
</evidence>
<dbReference type="Proteomes" id="UP000388235">
    <property type="component" value="Chromosome"/>
</dbReference>